<name>A0A1B9GD29_9TREE</name>
<feature type="compositionally biased region" description="Basic and acidic residues" evidence="1">
    <location>
        <begin position="110"/>
        <end position="119"/>
    </location>
</feature>
<evidence type="ECO:0000313" key="2">
    <source>
        <dbReference type="EMBL" id="OCF28925.1"/>
    </source>
</evidence>
<dbReference type="GeneID" id="30204814"/>
<reference evidence="3" key="2">
    <citation type="submission" date="2013-07" db="EMBL/GenBank/DDBJ databases">
        <authorList>
            <consortium name="The Broad Institute Genome Sequencing Platform"/>
            <person name="Cuomo C."/>
            <person name="Litvintseva A."/>
            <person name="Chen Y."/>
            <person name="Heitman J."/>
            <person name="Sun S."/>
            <person name="Springer D."/>
            <person name="Dromer F."/>
            <person name="Young S.K."/>
            <person name="Zeng Q."/>
            <person name="Gargeya S."/>
            <person name="Fitzgerald M."/>
            <person name="Abouelleil A."/>
            <person name="Alvarado L."/>
            <person name="Berlin A.M."/>
            <person name="Chapman S.B."/>
            <person name="Dewar J."/>
            <person name="Goldberg J."/>
            <person name="Griggs A."/>
            <person name="Gujja S."/>
            <person name="Hansen M."/>
            <person name="Howarth C."/>
            <person name="Imamovic A."/>
            <person name="Larimer J."/>
            <person name="McCowan C."/>
            <person name="Murphy C."/>
            <person name="Pearson M."/>
            <person name="Priest M."/>
            <person name="Roberts A."/>
            <person name="Saif S."/>
            <person name="Shea T."/>
            <person name="Sykes S."/>
            <person name="Wortman J."/>
            <person name="Nusbaum C."/>
            <person name="Birren B."/>
        </authorList>
    </citation>
    <scope>NUCLEOTIDE SEQUENCE</scope>
    <source>
        <strain evidence="3">CBS 10118</strain>
    </source>
</reference>
<dbReference type="AlphaFoldDB" id="A0A1B9GD29"/>
<gene>
    <name evidence="2" type="ORF">I302_00415</name>
    <name evidence="3" type="ORF">I302_101739</name>
</gene>
<dbReference type="VEuPathDB" id="FungiDB:I302_00415"/>
<feature type="region of interest" description="Disordered" evidence="1">
    <location>
        <begin position="110"/>
        <end position="135"/>
    </location>
</feature>
<sequence length="135" mass="15141">MSQSRSIVTIVNPSMAVRMIDKEADEILFTEDAHYAKSGNSSETLTKSGFSTKTFELKNDGDQSTDLLVDKRATFHLWRDRNRIIASAQHAPKSTEWESVVLDADEPVKTVGNKDENEGIRPVPHFSGELYRGDK</sequence>
<dbReference type="Proteomes" id="UP000092730">
    <property type="component" value="Chromosome 1"/>
</dbReference>
<keyword evidence="4" id="KW-1185">Reference proteome</keyword>
<protein>
    <submittedName>
        <fullName evidence="2">Uncharacterized protein</fullName>
    </submittedName>
</protein>
<reference evidence="2" key="1">
    <citation type="submission" date="2013-07" db="EMBL/GenBank/DDBJ databases">
        <title>The Genome Sequence of Cryptococcus bestiolae CBS10118.</title>
        <authorList>
            <consortium name="The Broad Institute Genome Sequencing Platform"/>
            <person name="Cuomo C."/>
            <person name="Litvintseva A."/>
            <person name="Chen Y."/>
            <person name="Heitman J."/>
            <person name="Sun S."/>
            <person name="Springer D."/>
            <person name="Dromer F."/>
            <person name="Young S.K."/>
            <person name="Zeng Q."/>
            <person name="Gargeya S."/>
            <person name="Fitzgerald M."/>
            <person name="Abouelleil A."/>
            <person name="Alvarado L."/>
            <person name="Berlin A.M."/>
            <person name="Chapman S.B."/>
            <person name="Dewar J."/>
            <person name="Goldberg J."/>
            <person name="Griggs A."/>
            <person name="Gujja S."/>
            <person name="Hansen M."/>
            <person name="Howarth C."/>
            <person name="Imamovic A."/>
            <person name="Larimer J."/>
            <person name="McCowan C."/>
            <person name="Murphy C."/>
            <person name="Pearson M."/>
            <person name="Priest M."/>
            <person name="Roberts A."/>
            <person name="Saif S."/>
            <person name="Shea T."/>
            <person name="Sykes S."/>
            <person name="Wortman J."/>
            <person name="Nusbaum C."/>
            <person name="Birren B."/>
        </authorList>
    </citation>
    <scope>NUCLEOTIDE SEQUENCE [LARGE SCALE GENOMIC DNA]</scope>
    <source>
        <strain evidence="2">CBS 10118</strain>
    </source>
</reference>
<dbReference type="EMBL" id="KI894018">
    <property type="protein sequence ID" value="OCF28925.1"/>
    <property type="molecule type" value="Genomic_DNA"/>
</dbReference>
<reference evidence="2" key="3">
    <citation type="submission" date="2014-01" db="EMBL/GenBank/DDBJ databases">
        <title>Evolution of pathogenesis and genome organization in the Tremellales.</title>
        <authorList>
            <person name="Cuomo C."/>
            <person name="Litvintseva A."/>
            <person name="Heitman J."/>
            <person name="Chen Y."/>
            <person name="Sun S."/>
            <person name="Springer D."/>
            <person name="Dromer F."/>
            <person name="Young S."/>
            <person name="Zeng Q."/>
            <person name="Chapman S."/>
            <person name="Gujja S."/>
            <person name="Saif S."/>
            <person name="Birren B."/>
        </authorList>
    </citation>
    <scope>NUCLEOTIDE SEQUENCE</scope>
    <source>
        <strain evidence="2">CBS 10118</strain>
    </source>
</reference>
<evidence type="ECO:0000313" key="4">
    <source>
        <dbReference type="Proteomes" id="UP000092730"/>
    </source>
</evidence>
<evidence type="ECO:0000256" key="1">
    <source>
        <dbReference type="SAM" id="MobiDB-lite"/>
    </source>
</evidence>
<proteinExistence type="predicted"/>
<dbReference type="RefSeq" id="XP_019049995.1">
    <property type="nucleotide sequence ID" value="XM_019187117.1"/>
</dbReference>
<dbReference type="KEGG" id="kbi:30204814"/>
<reference evidence="3" key="4">
    <citation type="submission" date="2024-02" db="EMBL/GenBank/DDBJ databases">
        <title>Comparative genomics of Cryptococcus and Kwoniella reveals pathogenesis evolution and contrasting modes of karyotype evolution via chromosome fusion or intercentromeric recombination.</title>
        <authorList>
            <person name="Coelho M.A."/>
            <person name="David-Palma M."/>
            <person name="Shea T."/>
            <person name="Bowers K."/>
            <person name="McGinley-Smith S."/>
            <person name="Mohammad A.W."/>
            <person name="Gnirke A."/>
            <person name="Yurkov A.M."/>
            <person name="Nowrousian M."/>
            <person name="Sun S."/>
            <person name="Cuomo C.A."/>
            <person name="Heitman J."/>
        </authorList>
    </citation>
    <scope>NUCLEOTIDE SEQUENCE</scope>
    <source>
        <strain evidence="3">CBS 10118</strain>
    </source>
</reference>
<accession>A0A1B9GD29</accession>
<evidence type="ECO:0000313" key="3">
    <source>
        <dbReference type="EMBL" id="WVW79769.1"/>
    </source>
</evidence>
<dbReference type="EMBL" id="CP144541">
    <property type="protein sequence ID" value="WVW79769.1"/>
    <property type="molecule type" value="Genomic_DNA"/>
</dbReference>
<organism evidence="2">
    <name type="scientific">Kwoniella bestiolae CBS 10118</name>
    <dbReference type="NCBI Taxonomy" id="1296100"/>
    <lineage>
        <taxon>Eukaryota</taxon>
        <taxon>Fungi</taxon>
        <taxon>Dikarya</taxon>
        <taxon>Basidiomycota</taxon>
        <taxon>Agaricomycotina</taxon>
        <taxon>Tremellomycetes</taxon>
        <taxon>Tremellales</taxon>
        <taxon>Cryptococcaceae</taxon>
        <taxon>Kwoniella</taxon>
    </lineage>
</organism>